<feature type="region of interest" description="Disordered" evidence="1">
    <location>
        <begin position="251"/>
        <end position="536"/>
    </location>
</feature>
<feature type="region of interest" description="Disordered" evidence="1">
    <location>
        <begin position="1"/>
        <end position="239"/>
    </location>
</feature>
<dbReference type="InterPro" id="IPR021136">
    <property type="entry name" value="Flagellar_hook_control-like_C"/>
</dbReference>
<keyword evidence="3" id="KW-0969">Cilium</keyword>
<dbReference type="InterPro" id="IPR038610">
    <property type="entry name" value="FliK-like_C_sf"/>
</dbReference>
<feature type="compositionally biased region" description="Basic and acidic residues" evidence="1">
    <location>
        <begin position="643"/>
        <end position="666"/>
    </location>
</feature>
<dbReference type="EMBL" id="JACPRF010000378">
    <property type="protein sequence ID" value="MBI2877669.1"/>
    <property type="molecule type" value="Genomic_DNA"/>
</dbReference>
<reference evidence="3" key="1">
    <citation type="submission" date="2020-07" db="EMBL/GenBank/DDBJ databases">
        <title>Huge and variable diversity of episymbiotic CPR bacteria and DPANN archaea in groundwater ecosystems.</title>
        <authorList>
            <person name="He C.Y."/>
            <person name="Keren R."/>
            <person name="Whittaker M."/>
            <person name="Farag I.F."/>
            <person name="Doudna J."/>
            <person name="Cate J.H.D."/>
            <person name="Banfield J.F."/>
        </authorList>
    </citation>
    <scope>NUCLEOTIDE SEQUENCE</scope>
    <source>
        <strain evidence="3">NC_groundwater_672_Ag_B-0.1um_62_36</strain>
    </source>
</reference>
<evidence type="ECO:0000259" key="2">
    <source>
        <dbReference type="Pfam" id="PF02120"/>
    </source>
</evidence>
<dbReference type="Pfam" id="PF02120">
    <property type="entry name" value="Flg_hook"/>
    <property type="match status" value="1"/>
</dbReference>
<keyword evidence="3" id="KW-0282">Flagellum</keyword>
<feature type="compositionally biased region" description="Basic and acidic residues" evidence="1">
    <location>
        <begin position="273"/>
        <end position="290"/>
    </location>
</feature>
<feature type="compositionally biased region" description="Basic and acidic residues" evidence="1">
    <location>
        <begin position="415"/>
        <end position="426"/>
    </location>
</feature>
<dbReference type="CDD" id="cd17470">
    <property type="entry name" value="T3SS_Flik_C"/>
    <property type="match status" value="1"/>
</dbReference>
<evidence type="ECO:0000313" key="4">
    <source>
        <dbReference type="Proteomes" id="UP000769766"/>
    </source>
</evidence>
<evidence type="ECO:0000256" key="1">
    <source>
        <dbReference type="SAM" id="MobiDB-lite"/>
    </source>
</evidence>
<dbReference type="AlphaFoldDB" id="A0A932CQZ2"/>
<sequence>MEPYLPVLRDSGVASGMAGAPLLERPRGQGFLFLLDRLMRPSAPSPRSDGRAPEETPAPSLPLPPESASLRELPLSERTEAMPVGSRENEVGEEDPSDPGPSPEGQGVAPFTSLPWIYAASLESPTPWDLPPSEAQREVNDGPASLPAESLPRAGRAPILAGGPFGPEGGQLVDAELPAQAGPAPGGEQSATVPLPGEAGIQKEGNGKPLPKSDGPPAAIREPKGVPLQPKEGQGWPRLEPELQGEIWGEIPREQDRTPAHFFTNPPYPGDTQAHENGRVGAAHQRDFRIKSPISQEALAEGLERRQEALGDQGAWQEPLGAPGASRPGHGPDPFPIREAQSAGTEGIKRGQARTRPTREGRSPEELKGTGPGKASAPGQSQVRESREDPRIRSPHSLRAPRPMDTDQGISPVPRQEDGKGDRQSVDAELPAGEGAAPDREGSATVPLPSEAGIQKEGTGGTAAPPERIRSVLDALKAVSQSWRGEPLPPGMAPGDPGQPDLRDLLPQESEPFRLGSQEPLPEGNGPPAAILDPEEISLQPEEGRVWLKLEPERLGEIRGEIALEQDRLQARFFTESPMAKEALEGSLEQLKQALRDQGLRLEQFSVTVEPDGRHALHEGLASFRHSGGEGNRGRQEAGQQEAGERPRESRSPRIEIERSRVDLFA</sequence>
<dbReference type="Proteomes" id="UP000769766">
    <property type="component" value="Unassembled WGS sequence"/>
</dbReference>
<comment type="caution">
    <text evidence="3">The sequence shown here is derived from an EMBL/GenBank/DDBJ whole genome shotgun (WGS) entry which is preliminary data.</text>
</comment>
<proteinExistence type="predicted"/>
<organism evidence="3 4">
    <name type="scientific">Tectimicrobiota bacterium</name>
    <dbReference type="NCBI Taxonomy" id="2528274"/>
    <lineage>
        <taxon>Bacteria</taxon>
        <taxon>Pseudomonadati</taxon>
        <taxon>Nitrospinota/Tectimicrobiota group</taxon>
        <taxon>Candidatus Tectimicrobiota</taxon>
    </lineage>
</organism>
<accession>A0A932CQZ2</accession>
<name>A0A932CQZ2_UNCTE</name>
<dbReference type="Gene3D" id="3.30.750.140">
    <property type="match status" value="1"/>
</dbReference>
<protein>
    <submittedName>
        <fullName evidence="3">Flagellar hook-length control protein FliK</fullName>
    </submittedName>
</protein>
<feature type="compositionally biased region" description="Basic and acidic residues" evidence="1">
    <location>
        <begin position="357"/>
        <end position="368"/>
    </location>
</feature>
<evidence type="ECO:0000313" key="3">
    <source>
        <dbReference type="EMBL" id="MBI2877669.1"/>
    </source>
</evidence>
<keyword evidence="3" id="KW-0966">Cell projection</keyword>
<gene>
    <name evidence="3" type="ORF">HYY20_12385</name>
</gene>
<feature type="region of interest" description="Disordered" evidence="1">
    <location>
        <begin position="622"/>
        <end position="666"/>
    </location>
</feature>
<feature type="domain" description="Flagellar hook-length control protein-like C-terminal" evidence="2">
    <location>
        <begin position="540"/>
        <end position="612"/>
    </location>
</feature>